<dbReference type="GO" id="GO:0016651">
    <property type="term" value="F:oxidoreductase activity, acting on NAD(P)H"/>
    <property type="evidence" value="ECO:0007669"/>
    <property type="project" value="InterPro"/>
</dbReference>
<dbReference type="InterPro" id="IPR051267">
    <property type="entry name" value="STEAP_metalloreductase"/>
</dbReference>
<evidence type="ECO:0000259" key="2">
    <source>
        <dbReference type="Pfam" id="PF03807"/>
    </source>
</evidence>
<dbReference type="Pfam" id="PF03807">
    <property type="entry name" value="F420_oxidored"/>
    <property type="match status" value="1"/>
</dbReference>
<evidence type="ECO:0000313" key="4">
    <source>
        <dbReference type="Proteomes" id="UP000322499"/>
    </source>
</evidence>
<keyword evidence="4" id="KW-1185">Reference proteome</keyword>
<gene>
    <name evidence="3" type="ORF">BD833_104179</name>
</gene>
<evidence type="ECO:0000256" key="1">
    <source>
        <dbReference type="ARBA" id="ARBA00023002"/>
    </source>
</evidence>
<dbReference type="GO" id="GO:0050661">
    <property type="term" value="F:NADP binding"/>
    <property type="evidence" value="ECO:0007669"/>
    <property type="project" value="InterPro"/>
</dbReference>
<reference evidence="3 4" key="1">
    <citation type="submission" date="2019-07" db="EMBL/GenBank/DDBJ databases">
        <title>Genomic Encyclopedia of Archaeal and Bacterial Type Strains, Phase II (KMG-II): from individual species to whole genera.</title>
        <authorList>
            <person name="Goeker M."/>
        </authorList>
    </citation>
    <scope>NUCLEOTIDE SEQUENCE [LARGE SCALE GENOMIC DNA]</scope>
    <source>
        <strain evidence="3 4">DSM 46842</strain>
    </source>
</reference>
<dbReference type="GO" id="GO:0052851">
    <property type="term" value="F:ferric-chelate reductase (NADPH) activity"/>
    <property type="evidence" value="ECO:0007669"/>
    <property type="project" value="TreeGrafter"/>
</dbReference>
<dbReference type="AlphaFoldDB" id="A0A5S5CY37"/>
<dbReference type="GO" id="GO:0005886">
    <property type="term" value="C:plasma membrane"/>
    <property type="evidence" value="ECO:0007669"/>
    <property type="project" value="TreeGrafter"/>
</dbReference>
<protein>
    <submittedName>
        <fullName evidence="3">Reduced coenzyme F420:NADP oxidoreductase</fullName>
    </submittedName>
</protein>
<dbReference type="NCBIfam" id="TIGR01915">
    <property type="entry name" value="npdG"/>
    <property type="match status" value="1"/>
</dbReference>
<proteinExistence type="predicted"/>
<keyword evidence="1" id="KW-0560">Oxidoreductase</keyword>
<dbReference type="InterPro" id="IPR028939">
    <property type="entry name" value="P5C_Rdtase_cat_N"/>
</dbReference>
<dbReference type="Gene3D" id="3.40.50.720">
    <property type="entry name" value="NAD(P)-binding Rossmann-like Domain"/>
    <property type="match status" value="1"/>
</dbReference>
<comment type="caution">
    <text evidence="3">The sequence shown here is derived from an EMBL/GenBank/DDBJ whole genome shotgun (WGS) entry which is preliminary data.</text>
</comment>
<dbReference type="GO" id="GO:0070967">
    <property type="term" value="F:coenzyme F420 binding"/>
    <property type="evidence" value="ECO:0007669"/>
    <property type="project" value="InterPro"/>
</dbReference>
<name>A0A5S5CY37_9ACTN</name>
<evidence type="ECO:0000313" key="3">
    <source>
        <dbReference type="EMBL" id="TYP88475.1"/>
    </source>
</evidence>
<dbReference type="InterPro" id="IPR036291">
    <property type="entry name" value="NAD(P)-bd_dom_sf"/>
</dbReference>
<dbReference type="SUPFAM" id="SSF51735">
    <property type="entry name" value="NAD(P)-binding Rossmann-fold domains"/>
    <property type="match status" value="1"/>
</dbReference>
<dbReference type="GO" id="GO:0015677">
    <property type="term" value="P:copper ion import"/>
    <property type="evidence" value="ECO:0007669"/>
    <property type="project" value="TreeGrafter"/>
</dbReference>
<accession>A0A5S5CY37</accession>
<dbReference type="InterPro" id="IPR010185">
    <property type="entry name" value="NpdG"/>
</dbReference>
<feature type="domain" description="Pyrroline-5-carboxylate reductase catalytic N-terminal" evidence="2">
    <location>
        <begin position="26"/>
        <end position="128"/>
    </location>
</feature>
<dbReference type="GO" id="GO:0006740">
    <property type="term" value="P:NADPH regeneration"/>
    <property type="evidence" value="ECO:0007669"/>
    <property type="project" value="InterPro"/>
</dbReference>
<dbReference type="PANTHER" id="PTHR14239:SF0">
    <property type="entry name" value="F420-DEPENDENT NADP REDUCTASE"/>
    <property type="match status" value="1"/>
</dbReference>
<organism evidence="3 4">
    <name type="scientific">Blastococcus xanthinilyticus</name>
    <dbReference type="NCBI Taxonomy" id="1564164"/>
    <lineage>
        <taxon>Bacteria</taxon>
        <taxon>Bacillati</taxon>
        <taxon>Actinomycetota</taxon>
        <taxon>Actinomycetes</taxon>
        <taxon>Geodermatophilales</taxon>
        <taxon>Geodermatophilaceae</taxon>
        <taxon>Blastococcus</taxon>
    </lineage>
</organism>
<dbReference type="Proteomes" id="UP000322499">
    <property type="component" value="Unassembled WGS sequence"/>
</dbReference>
<dbReference type="EMBL" id="VNHW01000004">
    <property type="protein sequence ID" value="TYP88475.1"/>
    <property type="molecule type" value="Genomic_DNA"/>
</dbReference>
<sequence>MPAAGSSGAAEGVDVTDGRAVEELVVGVLGGTGPQGRGLAVRLAAQGQRMLLGSRDAERAAEVAGEVAERAATVAGAGEVSVTGGSNVDVAGAADLVIVAVPFAGHAATLAELATPLAGKIVVDCVVPMGFDELGAYVLDVAEGSVAQQAAALLPDSHVVGAFHHLSATLLEDLSKPTIDGDVMVVGDDRASMDTVQALAGRIPGMRGIYAGRLRNARQVEALTINLVSVNRRYKVHAGIRVTDV</sequence>
<dbReference type="PANTHER" id="PTHR14239">
    <property type="entry name" value="DUDULIN-RELATED"/>
    <property type="match status" value="1"/>
</dbReference>
<dbReference type="GO" id="GO:0008823">
    <property type="term" value="F:cupric reductase (NADH) activity"/>
    <property type="evidence" value="ECO:0007669"/>
    <property type="project" value="TreeGrafter"/>
</dbReference>